<evidence type="ECO:0000313" key="3">
    <source>
        <dbReference type="Proteomes" id="UP000078541"/>
    </source>
</evidence>
<sequence length="153" mass="17379">MREEEWPQERSTNTKTPRLTKRSSTQIHHYGKAGMTTTDEQRRPFIKMKTKTKTVVATATATTTTRRRRRRNSVRPAKYSLVVLKISGSSGVPAPKRTIRPPLSKATLRERSDTESSFLFHLCLHAMMIPLLGIKLLEIGHDLAKARVISVNE</sequence>
<feature type="compositionally biased region" description="Polar residues" evidence="1">
    <location>
        <begin position="9"/>
        <end position="27"/>
    </location>
</feature>
<feature type="compositionally biased region" description="Low complexity" evidence="1">
    <location>
        <begin position="53"/>
        <end position="64"/>
    </location>
</feature>
<organism evidence="2 3">
    <name type="scientific">Trachymyrmex septentrionalis</name>
    <dbReference type="NCBI Taxonomy" id="34720"/>
    <lineage>
        <taxon>Eukaryota</taxon>
        <taxon>Metazoa</taxon>
        <taxon>Ecdysozoa</taxon>
        <taxon>Arthropoda</taxon>
        <taxon>Hexapoda</taxon>
        <taxon>Insecta</taxon>
        <taxon>Pterygota</taxon>
        <taxon>Neoptera</taxon>
        <taxon>Endopterygota</taxon>
        <taxon>Hymenoptera</taxon>
        <taxon>Apocrita</taxon>
        <taxon>Aculeata</taxon>
        <taxon>Formicoidea</taxon>
        <taxon>Formicidae</taxon>
        <taxon>Myrmicinae</taxon>
        <taxon>Trachymyrmex</taxon>
    </lineage>
</organism>
<dbReference type="Proteomes" id="UP000078541">
    <property type="component" value="Unassembled WGS sequence"/>
</dbReference>
<protein>
    <submittedName>
        <fullName evidence="2">Uncharacterized protein</fullName>
    </submittedName>
</protein>
<name>A0A195FEI9_9HYME</name>
<feature type="region of interest" description="Disordered" evidence="1">
    <location>
        <begin position="1"/>
        <end position="40"/>
    </location>
</feature>
<dbReference type="EMBL" id="KQ981625">
    <property type="protein sequence ID" value="KYN39095.1"/>
    <property type="molecule type" value="Genomic_DNA"/>
</dbReference>
<dbReference type="AlphaFoldDB" id="A0A195FEI9"/>
<evidence type="ECO:0000256" key="1">
    <source>
        <dbReference type="SAM" id="MobiDB-lite"/>
    </source>
</evidence>
<proteinExistence type="predicted"/>
<gene>
    <name evidence="2" type="ORF">ALC56_06521</name>
</gene>
<keyword evidence="3" id="KW-1185">Reference proteome</keyword>
<feature type="region of interest" description="Disordered" evidence="1">
    <location>
        <begin position="52"/>
        <end position="74"/>
    </location>
</feature>
<accession>A0A195FEI9</accession>
<evidence type="ECO:0000313" key="2">
    <source>
        <dbReference type="EMBL" id="KYN39095.1"/>
    </source>
</evidence>
<reference evidence="2 3" key="1">
    <citation type="submission" date="2016-03" db="EMBL/GenBank/DDBJ databases">
        <title>Trachymyrmex septentrionalis WGS genome.</title>
        <authorList>
            <person name="Nygaard S."/>
            <person name="Hu H."/>
            <person name="Boomsma J."/>
            <person name="Zhang G."/>
        </authorList>
    </citation>
    <scope>NUCLEOTIDE SEQUENCE [LARGE SCALE GENOMIC DNA]</scope>
    <source>
        <strain evidence="2">Tsep2-gDNA-1</strain>
        <tissue evidence="2">Whole body</tissue>
    </source>
</reference>